<evidence type="ECO:0000259" key="6">
    <source>
        <dbReference type="Pfam" id="PF07980"/>
    </source>
</evidence>
<keyword evidence="9" id="KW-1185">Reference proteome</keyword>
<organism evidence="8 9">
    <name type="scientific">Sphingobacterium paucimobilis HER1398</name>
    <dbReference type="NCBI Taxonomy" id="1346330"/>
    <lineage>
        <taxon>Bacteria</taxon>
        <taxon>Pseudomonadati</taxon>
        <taxon>Bacteroidota</taxon>
        <taxon>Sphingobacteriia</taxon>
        <taxon>Sphingobacteriales</taxon>
        <taxon>Sphingobacteriaceae</taxon>
        <taxon>Sphingobacterium</taxon>
    </lineage>
</organism>
<comment type="similarity">
    <text evidence="2">Belongs to the SusD family.</text>
</comment>
<dbReference type="Pfam" id="PF14322">
    <property type="entry name" value="SusD-like_3"/>
    <property type="match status" value="1"/>
</dbReference>
<evidence type="ECO:0000313" key="8">
    <source>
        <dbReference type="EMBL" id="ERJ57344.1"/>
    </source>
</evidence>
<dbReference type="InterPro" id="IPR033985">
    <property type="entry name" value="SusD-like_N"/>
</dbReference>
<comment type="caution">
    <text evidence="8">The sequence shown here is derived from an EMBL/GenBank/DDBJ whole genome shotgun (WGS) entry which is preliminary data.</text>
</comment>
<dbReference type="InterPro" id="IPR011990">
    <property type="entry name" value="TPR-like_helical_dom_sf"/>
</dbReference>
<gene>
    <name evidence="8" type="ORF">M472_01055</name>
</gene>
<dbReference type="GO" id="GO:0009279">
    <property type="term" value="C:cell outer membrane"/>
    <property type="evidence" value="ECO:0007669"/>
    <property type="project" value="UniProtKB-SubCell"/>
</dbReference>
<dbReference type="PATRIC" id="fig|1346330.5.peg.4075"/>
<evidence type="ECO:0000256" key="1">
    <source>
        <dbReference type="ARBA" id="ARBA00004442"/>
    </source>
</evidence>
<feature type="domain" description="RagB/SusD" evidence="6">
    <location>
        <begin position="317"/>
        <end position="396"/>
    </location>
</feature>
<keyword evidence="3" id="KW-0732">Signal</keyword>
<dbReference type="Pfam" id="PF07980">
    <property type="entry name" value="SusD_RagB"/>
    <property type="match status" value="1"/>
</dbReference>
<dbReference type="Proteomes" id="UP000016584">
    <property type="component" value="Unassembled WGS sequence"/>
</dbReference>
<reference evidence="8 9" key="1">
    <citation type="journal article" date="2013" name="Genome Announc.">
        <title>The Draft Genome Sequence of Sphingomonas paucimobilis Strain HER1398 (Proteobacteria), Host to the Giant PAU Phage, Indicates That It Is a Member of the Genus Sphingobacterium (Bacteroidetes).</title>
        <authorList>
            <person name="White R.A.III."/>
            <person name="Suttle C.A."/>
        </authorList>
    </citation>
    <scope>NUCLEOTIDE SEQUENCE [LARGE SCALE GENOMIC DNA]</scope>
    <source>
        <strain evidence="8 9">HER1398</strain>
    </source>
</reference>
<evidence type="ECO:0000256" key="3">
    <source>
        <dbReference type="ARBA" id="ARBA00022729"/>
    </source>
</evidence>
<dbReference type="eggNOG" id="COG1834">
    <property type="taxonomic scope" value="Bacteria"/>
</dbReference>
<keyword evidence="4" id="KW-0472">Membrane</keyword>
<proteinExistence type="inferred from homology"/>
<evidence type="ECO:0000259" key="7">
    <source>
        <dbReference type="Pfam" id="PF14322"/>
    </source>
</evidence>
<evidence type="ECO:0000313" key="9">
    <source>
        <dbReference type="Proteomes" id="UP000016584"/>
    </source>
</evidence>
<evidence type="ECO:0000256" key="5">
    <source>
        <dbReference type="ARBA" id="ARBA00023237"/>
    </source>
</evidence>
<feature type="domain" description="SusD-like N-terminal" evidence="7">
    <location>
        <begin position="6"/>
        <end position="207"/>
    </location>
</feature>
<dbReference type="SMART" id="SM00028">
    <property type="entry name" value="TPR"/>
    <property type="match status" value="2"/>
</dbReference>
<sequence length="437" mass="49736">MMGCAEFLELKPDQKMAVPNTLNHADLLLSDYSTMNTGYPSLGQVACDEYYLNTEDWNALPEEDEKAAYTWSDQIMMMHTQWQNAYKTVYVANQVLEILDNVARNMEPVRYGHVLGGAHFFRAFALHQLAGVYTLPYQSSTADQELGIPLRLSPALDYKSVRSTLQATYDQIIADYKDAIKQLPITEPRSGRPHKAAAYAGLARVYLDMQDYEKAYRYADSCLMFKSDLLNYQELDAESPLPIARFNKEVLFAATMVFTNALGPYYARITPELFTSYEDSDLRKKLFFEENESDAGTYAFKGSYDNTTGAPFVGLTSSEVYLIRAESAVRTGKSAMALADINKLLEHRIVHTDFAPVSETDPKRLLSIIINERRKELVFRGLRWGDLRRLNQEESFRKTLNRTIDGKIYTLEPNTPKYALLIPDLVITESGMPQNKR</sequence>
<name>U2IXA9_9SPHI</name>
<dbReference type="InterPro" id="IPR012944">
    <property type="entry name" value="SusD_RagB_dom"/>
</dbReference>
<accession>U2IXA9</accession>
<dbReference type="STRING" id="1346330.M472_01055"/>
<protein>
    <recommendedName>
        <fullName evidence="10">RagB/SusD domain-containing protein</fullName>
    </recommendedName>
</protein>
<dbReference type="SUPFAM" id="SSF48452">
    <property type="entry name" value="TPR-like"/>
    <property type="match status" value="1"/>
</dbReference>
<evidence type="ECO:0008006" key="10">
    <source>
        <dbReference type="Google" id="ProtNLM"/>
    </source>
</evidence>
<dbReference type="Gene3D" id="1.25.40.390">
    <property type="match status" value="1"/>
</dbReference>
<dbReference type="AlphaFoldDB" id="U2IXA9"/>
<evidence type="ECO:0000256" key="4">
    <source>
        <dbReference type="ARBA" id="ARBA00023136"/>
    </source>
</evidence>
<dbReference type="InterPro" id="IPR019734">
    <property type="entry name" value="TPR_rpt"/>
</dbReference>
<comment type="subcellular location">
    <subcellularLocation>
        <location evidence="1">Cell outer membrane</location>
    </subcellularLocation>
</comment>
<dbReference type="EMBL" id="ATDL01000022">
    <property type="protein sequence ID" value="ERJ57344.1"/>
    <property type="molecule type" value="Genomic_DNA"/>
</dbReference>
<evidence type="ECO:0000256" key="2">
    <source>
        <dbReference type="ARBA" id="ARBA00006275"/>
    </source>
</evidence>
<keyword evidence="5" id="KW-0998">Cell outer membrane</keyword>